<dbReference type="Proteomes" id="UP000054166">
    <property type="component" value="Unassembled WGS sequence"/>
</dbReference>
<accession>A0A0C3GP11</accession>
<reference evidence="2 3" key="1">
    <citation type="submission" date="2014-04" db="EMBL/GenBank/DDBJ databases">
        <authorList>
            <consortium name="DOE Joint Genome Institute"/>
            <person name="Kuo A."/>
            <person name="Tarkka M."/>
            <person name="Buscot F."/>
            <person name="Kohler A."/>
            <person name="Nagy L.G."/>
            <person name="Floudas D."/>
            <person name="Copeland A."/>
            <person name="Barry K.W."/>
            <person name="Cichocki N."/>
            <person name="Veneault-Fourrey C."/>
            <person name="LaButti K."/>
            <person name="Lindquist E.A."/>
            <person name="Lipzen A."/>
            <person name="Lundell T."/>
            <person name="Morin E."/>
            <person name="Murat C."/>
            <person name="Sun H."/>
            <person name="Tunlid A."/>
            <person name="Henrissat B."/>
            <person name="Grigoriev I.V."/>
            <person name="Hibbett D.S."/>
            <person name="Martin F."/>
            <person name="Nordberg H.P."/>
            <person name="Cantor M.N."/>
            <person name="Hua S.X."/>
        </authorList>
    </citation>
    <scope>NUCLEOTIDE SEQUENCE [LARGE SCALE GENOMIC DNA]</scope>
    <source>
        <strain evidence="2 3">F 1598</strain>
    </source>
</reference>
<dbReference type="OrthoDB" id="100006at2759"/>
<dbReference type="EMBL" id="KN832970">
    <property type="protein sequence ID" value="KIM92306.1"/>
    <property type="molecule type" value="Genomic_DNA"/>
</dbReference>
<keyword evidence="3" id="KW-1185">Reference proteome</keyword>
<evidence type="ECO:0000256" key="1">
    <source>
        <dbReference type="SAM" id="Phobius"/>
    </source>
</evidence>
<name>A0A0C3GP11_PILCF</name>
<sequence length="130" mass="14244">MTLSSSLASSRLFHKETMLERTGSTIQHFEHVIGLTLVAESGFISLVAVLGAFVLILRNAIRSGILIRVSTDIYMLSLFSFDLIAALGTLIYIKWIHDGKVYTGEFCTAEGKSEGSLHIALRSNISLQVL</sequence>
<feature type="transmembrane region" description="Helical" evidence="1">
    <location>
        <begin position="73"/>
        <end position="93"/>
    </location>
</feature>
<keyword evidence="1" id="KW-1133">Transmembrane helix</keyword>
<gene>
    <name evidence="2" type="ORF">PILCRDRAFT_118118</name>
</gene>
<evidence type="ECO:0000313" key="2">
    <source>
        <dbReference type="EMBL" id="KIM92306.1"/>
    </source>
</evidence>
<keyword evidence="1" id="KW-0472">Membrane</keyword>
<protein>
    <submittedName>
        <fullName evidence="2">Uncharacterized protein</fullName>
    </submittedName>
</protein>
<dbReference type="HOGENOM" id="CLU_1938932_0_0_1"/>
<keyword evidence="1" id="KW-0812">Transmembrane</keyword>
<dbReference type="InParanoid" id="A0A0C3GP11"/>
<dbReference type="AlphaFoldDB" id="A0A0C3GP11"/>
<proteinExistence type="predicted"/>
<feature type="transmembrane region" description="Helical" evidence="1">
    <location>
        <begin position="42"/>
        <end position="61"/>
    </location>
</feature>
<evidence type="ECO:0000313" key="3">
    <source>
        <dbReference type="Proteomes" id="UP000054166"/>
    </source>
</evidence>
<reference evidence="3" key="2">
    <citation type="submission" date="2015-01" db="EMBL/GenBank/DDBJ databases">
        <title>Evolutionary Origins and Diversification of the Mycorrhizal Mutualists.</title>
        <authorList>
            <consortium name="DOE Joint Genome Institute"/>
            <consortium name="Mycorrhizal Genomics Consortium"/>
            <person name="Kohler A."/>
            <person name="Kuo A."/>
            <person name="Nagy L.G."/>
            <person name="Floudas D."/>
            <person name="Copeland A."/>
            <person name="Barry K.W."/>
            <person name="Cichocki N."/>
            <person name="Veneault-Fourrey C."/>
            <person name="LaButti K."/>
            <person name="Lindquist E.A."/>
            <person name="Lipzen A."/>
            <person name="Lundell T."/>
            <person name="Morin E."/>
            <person name="Murat C."/>
            <person name="Riley R."/>
            <person name="Ohm R."/>
            <person name="Sun H."/>
            <person name="Tunlid A."/>
            <person name="Henrissat B."/>
            <person name="Grigoriev I.V."/>
            <person name="Hibbett D.S."/>
            <person name="Martin F."/>
        </authorList>
    </citation>
    <scope>NUCLEOTIDE SEQUENCE [LARGE SCALE GENOMIC DNA]</scope>
    <source>
        <strain evidence="3">F 1598</strain>
    </source>
</reference>
<organism evidence="2 3">
    <name type="scientific">Piloderma croceum (strain F 1598)</name>
    <dbReference type="NCBI Taxonomy" id="765440"/>
    <lineage>
        <taxon>Eukaryota</taxon>
        <taxon>Fungi</taxon>
        <taxon>Dikarya</taxon>
        <taxon>Basidiomycota</taxon>
        <taxon>Agaricomycotina</taxon>
        <taxon>Agaricomycetes</taxon>
        <taxon>Agaricomycetidae</taxon>
        <taxon>Atheliales</taxon>
        <taxon>Atheliaceae</taxon>
        <taxon>Piloderma</taxon>
    </lineage>
</organism>